<evidence type="ECO:0000313" key="3">
    <source>
        <dbReference type="Proteomes" id="UP000636709"/>
    </source>
</evidence>
<dbReference type="InterPro" id="IPR005174">
    <property type="entry name" value="KIB1-4_b-propeller"/>
</dbReference>
<name>A0A835BDA1_9POAL</name>
<dbReference type="PANTHER" id="PTHR33165:SF76">
    <property type="entry name" value="OS01G0526550 PROTEIN"/>
    <property type="match status" value="1"/>
</dbReference>
<proteinExistence type="predicted"/>
<keyword evidence="3" id="KW-1185">Reference proteome</keyword>
<accession>A0A835BDA1</accession>
<evidence type="ECO:0000259" key="1">
    <source>
        <dbReference type="Pfam" id="PF03478"/>
    </source>
</evidence>
<comment type="caution">
    <text evidence="2">The sequence shown here is derived from an EMBL/GenBank/DDBJ whole genome shotgun (WGS) entry which is preliminary data.</text>
</comment>
<reference evidence="2" key="1">
    <citation type="submission" date="2020-07" db="EMBL/GenBank/DDBJ databases">
        <title>Genome sequence and genetic diversity analysis of an under-domesticated orphan crop, white fonio (Digitaria exilis).</title>
        <authorList>
            <person name="Bennetzen J.L."/>
            <person name="Chen S."/>
            <person name="Ma X."/>
            <person name="Wang X."/>
            <person name="Yssel A.E.J."/>
            <person name="Chaluvadi S.R."/>
            <person name="Johnson M."/>
            <person name="Gangashetty P."/>
            <person name="Hamidou F."/>
            <person name="Sanogo M.D."/>
            <person name="Zwaenepoel A."/>
            <person name="Wallace J."/>
            <person name="Van De Peer Y."/>
            <person name="Van Deynze A."/>
        </authorList>
    </citation>
    <scope>NUCLEOTIDE SEQUENCE</scope>
    <source>
        <tissue evidence="2">Leaves</tissue>
    </source>
</reference>
<feature type="domain" description="KIB1-4 beta-propeller" evidence="1">
    <location>
        <begin position="147"/>
        <end position="375"/>
    </location>
</feature>
<dbReference type="PANTHER" id="PTHR33165">
    <property type="entry name" value="F-BOX DOMAIN CONTAINING PROTEIN-LIKE-RELATED"/>
    <property type="match status" value="1"/>
</dbReference>
<dbReference type="OrthoDB" id="623852at2759"/>
<dbReference type="Pfam" id="PF03478">
    <property type="entry name" value="Beta-prop_KIB1-4"/>
    <property type="match status" value="1"/>
</dbReference>
<dbReference type="EMBL" id="JACEFO010001880">
    <property type="protein sequence ID" value="KAF8696716.1"/>
    <property type="molecule type" value="Genomic_DNA"/>
</dbReference>
<gene>
    <name evidence="2" type="ORF">HU200_036342</name>
</gene>
<protein>
    <recommendedName>
        <fullName evidence="1">KIB1-4 beta-propeller domain-containing protein</fullName>
    </recommendedName>
</protein>
<dbReference type="AlphaFoldDB" id="A0A835BDA1"/>
<organism evidence="2 3">
    <name type="scientific">Digitaria exilis</name>
    <dbReference type="NCBI Taxonomy" id="1010633"/>
    <lineage>
        <taxon>Eukaryota</taxon>
        <taxon>Viridiplantae</taxon>
        <taxon>Streptophyta</taxon>
        <taxon>Embryophyta</taxon>
        <taxon>Tracheophyta</taxon>
        <taxon>Spermatophyta</taxon>
        <taxon>Magnoliopsida</taxon>
        <taxon>Liliopsida</taxon>
        <taxon>Poales</taxon>
        <taxon>Poaceae</taxon>
        <taxon>PACMAD clade</taxon>
        <taxon>Panicoideae</taxon>
        <taxon>Panicodae</taxon>
        <taxon>Paniceae</taxon>
        <taxon>Anthephorinae</taxon>
        <taxon>Digitaria</taxon>
    </lineage>
</organism>
<dbReference type="Proteomes" id="UP000636709">
    <property type="component" value="Unassembled WGS sequence"/>
</dbReference>
<evidence type="ECO:0000313" key="2">
    <source>
        <dbReference type="EMBL" id="KAF8696716.1"/>
    </source>
</evidence>
<sequence>MEELPCPSLSPADLLLLLLRIQRKKGEEKGREGKEKKRACCTNPRPFRIKMEADGASGFDEAAQLASCSPSTYCYEFIISVGYSRDCAGLVVDILECISGRLTDPKDFVCFRAVCPQWRDSIPITHARFSPWILNNDEVHGSGDIQFYSLGSGEIHKKHVPALEGKTTRIAGLGAGLLIGIDCDDELSAVLVNPLTGDTNALPWLPEWCQCHSDRVIHGFITNPEVKGEEEDVFVVIYGWRWAPVGQEGLDHIVLWRFGDADGWATIPSARFWPMMAHYMSHLSKHGPTMLEEETNASNALVPGMESAYLIENKDRVRFLSRHWIYTAHLPQETFQMQDLLGDSLALVDWDNTPSCRKSDDLAGLGFSKNCIYSLSHLPYSVGGQDYYLFKWDLHERVATVVKQIPSLWEWVPGRWFLPTLRTYLKACL</sequence>